<dbReference type="InterPro" id="IPR012947">
    <property type="entry name" value="tRNA_SAD"/>
</dbReference>
<organism evidence="6 7">
    <name type="scientific">Polycladomyces zharkentensis</name>
    <dbReference type="NCBI Taxonomy" id="2807616"/>
    <lineage>
        <taxon>Bacteria</taxon>
        <taxon>Bacillati</taxon>
        <taxon>Bacillota</taxon>
        <taxon>Bacilli</taxon>
        <taxon>Bacillales</taxon>
        <taxon>Thermoactinomycetaceae</taxon>
        <taxon>Polycladomyces</taxon>
    </lineage>
</organism>
<keyword evidence="7" id="KW-1185">Reference proteome</keyword>
<keyword evidence="3" id="KW-0479">Metal-binding</keyword>
<accession>A0ABS2WLJ4</accession>
<evidence type="ECO:0000256" key="4">
    <source>
        <dbReference type="ARBA" id="ARBA00022833"/>
    </source>
</evidence>
<gene>
    <name evidence="6" type="ORF">JQC72_12840</name>
</gene>
<evidence type="ECO:0000313" key="6">
    <source>
        <dbReference type="EMBL" id="MBN2910385.1"/>
    </source>
</evidence>
<dbReference type="SMART" id="SM00863">
    <property type="entry name" value="tRNA_SAD"/>
    <property type="match status" value="1"/>
</dbReference>
<dbReference type="PANTHER" id="PTHR43462">
    <property type="entry name" value="ALANYL-TRNA EDITING PROTEIN"/>
    <property type="match status" value="1"/>
</dbReference>
<dbReference type="InterPro" id="IPR018163">
    <property type="entry name" value="Thr/Ala-tRNA-synth_IIc_edit"/>
</dbReference>
<evidence type="ECO:0000256" key="3">
    <source>
        <dbReference type="ARBA" id="ARBA00022723"/>
    </source>
</evidence>
<dbReference type="InterPro" id="IPR051335">
    <property type="entry name" value="Alanyl-tRNA_Editing_Enzymes"/>
</dbReference>
<dbReference type="InterPro" id="IPR018164">
    <property type="entry name" value="Ala-tRNA-synth_IIc_N"/>
</dbReference>
<dbReference type="RefSeq" id="WP_205496297.1">
    <property type="nucleotide sequence ID" value="NZ_JAFHAP010000011.1"/>
</dbReference>
<dbReference type="PANTHER" id="PTHR43462:SF1">
    <property type="entry name" value="ALANYL-TRNA EDITING PROTEIN AARSD1"/>
    <property type="match status" value="1"/>
</dbReference>
<dbReference type="InterPro" id="IPR009000">
    <property type="entry name" value="Transl_B-barrel_sf"/>
</dbReference>
<evidence type="ECO:0000313" key="7">
    <source>
        <dbReference type="Proteomes" id="UP001177120"/>
    </source>
</evidence>
<dbReference type="Pfam" id="PF07973">
    <property type="entry name" value="tRNA_SAD"/>
    <property type="match status" value="1"/>
</dbReference>
<protein>
    <submittedName>
        <fullName evidence="6">Alanyl-tRNA editing protein</fullName>
    </submittedName>
</protein>
<feature type="domain" description="Alanyl-transfer RNA synthetases family profile" evidence="5">
    <location>
        <begin position="1"/>
        <end position="238"/>
    </location>
</feature>
<dbReference type="Pfam" id="PF01411">
    <property type="entry name" value="tRNA-synt_2c"/>
    <property type="match status" value="1"/>
</dbReference>
<dbReference type="SUPFAM" id="SSF50447">
    <property type="entry name" value="Translation proteins"/>
    <property type="match status" value="1"/>
</dbReference>
<keyword evidence="4" id="KW-0862">Zinc</keyword>
<comment type="subcellular location">
    <subcellularLocation>
        <location evidence="2">Cytoplasm</location>
    </subcellularLocation>
</comment>
<evidence type="ECO:0000259" key="5">
    <source>
        <dbReference type="PROSITE" id="PS50860"/>
    </source>
</evidence>
<evidence type="ECO:0000256" key="2">
    <source>
        <dbReference type="ARBA" id="ARBA00004496"/>
    </source>
</evidence>
<dbReference type="SUPFAM" id="SSF55186">
    <property type="entry name" value="ThrRS/AlaRS common domain"/>
    <property type="match status" value="1"/>
</dbReference>
<dbReference type="PROSITE" id="PS50860">
    <property type="entry name" value="AA_TRNA_LIGASE_II_ALA"/>
    <property type="match status" value="1"/>
</dbReference>
<name>A0ABS2WLJ4_9BACL</name>
<dbReference type="Gene3D" id="3.30.980.10">
    <property type="entry name" value="Threonyl-trna Synthetase, Chain A, domain 2"/>
    <property type="match status" value="1"/>
</dbReference>
<dbReference type="Gene3D" id="2.40.30.130">
    <property type="match status" value="1"/>
</dbReference>
<comment type="cofactor">
    <cofactor evidence="1">
        <name>Zn(2+)</name>
        <dbReference type="ChEBI" id="CHEBI:29105"/>
    </cofactor>
</comment>
<evidence type="ECO:0000256" key="1">
    <source>
        <dbReference type="ARBA" id="ARBA00001947"/>
    </source>
</evidence>
<dbReference type="EMBL" id="JAFHAP010000011">
    <property type="protein sequence ID" value="MBN2910385.1"/>
    <property type="molecule type" value="Genomic_DNA"/>
</dbReference>
<comment type="caution">
    <text evidence="6">The sequence shown here is derived from an EMBL/GenBank/DDBJ whole genome shotgun (WGS) entry which is preliminary data.</text>
</comment>
<sequence>MTKELFLEDAYQRECKAQIIKKDGNAVILDQTVFYPTGGGQEHDKGVLVQGDNVFRVIEVKKIDNQILHILDDSEGIEIGPVTARLDWERRYKLMRHHSLLHVLAAVVYRKFNALDSGNQIYPERARIDFHGLHDLTEQDIADIVEETNRLLDEDHPIYASYVTREEAEKLSNVIKDAVSMLPSTIKRVRLLTIESVETYPCGGTHVKSTREIGKMEIIKVKSRGKGRKRFEVFARDK</sequence>
<dbReference type="InterPro" id="IPR018165">
    <property type="entry name" value="Ala-tRNA-synth_IIc_core"/>
</dbReference>
<dbReference type="Proteomes" id="UP001177120">
    <property type="component" value="Unassembled WGS sequence"/>
</dbReference>
<proteinExistence type="predicted"/>
<reference evidence="6" key="1">
    <citation type="journal article" date="2024" name="Int. J. Syst. Evol. Microbiol.">
        <title>Polycladomyces zharkentensis sp. nov., a novel thermophilic cellulose- and starch-degrading member of the Bacillota from a geothermal aquifer in Kazakhstan.</title>
        <authorList>
            <person name="Mashzhan A."/>
            <person name="Kistaubayeva A."/>
            <person name="Javier-Lopez R."/>
            <person name="Bissenova U."/>
            <person name="Bissenbay A."/>
            <person name="Birkeland N.K."/>
        </authorList>
    </citation>
    <scope>NUCLEOTIDE SEQUENCE</scope>
    <source>
        <strain evidence="6">ZKZ2T</strain>
    </source>
</reference>